<dbReference type="Pfam" id="PF13966">
    <property type="entry name" value="zf-RVT"/>
    <property type="match status" value="1"/>
</dbReference>
<feature type="domain" description="Reverse transcriptase zinc-binding" evidence="1">
    <location>
        <begin position="126"/>
        <end position="211"/>
    </location>
</feature>
<dbReference type="Proteomes" id="UP001054252">
    <property type="component" value="Unassembled WGS sequence"/>
</dbReference>
<accession>A0AAV5IPG7</accession>
<dbReference type="InterPro" id="IPR026960">
    <property type="entry name" value="RVT-Znf"/>
</dbReference>
<evidence type="ECO:0000313" key="3">
    <source>
        <dbReference type="Proteomes" id="UP001054252"/>
    </source>
</evidence>
<organism evidence="2 3">
    <name type="scientific">Rubroshorea leprosula</name>
    <dbReference type="NCBI Taxonomy" id="152421"/>
    <lineage>
        <taxon>Eukaryota</taxon>
        <taxon>Viridiplantae</taxon>
        <taxon>Streptophyta</taxon>
        <taxon>Embryophyta</taxon>
        <taxon>Tracheophyta</taxon>
        <taxon>Spermatophyta</taxon>
        <taxon>Magnoliopsida</taxon>
        <taxon>eudicotyledons</taxon>
        <taxon>Gunneridae</taxon>
        <taxon>Pentapetalae</taxon>
        <taxon>rosids</taxon>
        <taxon>malvids</taxon>
        <taxon>Malvales</taxon>
        <taxon>Dipterocarpaceae</taxon>
        <taxon>Rubroshorea</taxon>
    </lineage>
</organism>
<dbReference type="AlphaFoldDB" id="A0AAV5IPG7"/>
<comment type="caution">
    <text evidence="2">The sequence shown here is derived from an EMBL/GenBank/DDBJ whole genome shotgun (WGS) entry which is preliminary data.</text>
</comment>
<evidence type="ECO:0000259" key="1">
    <source>
        <dbReference type="Pfam" id="PF13966"/>
    </source>
</evidence>
<keyword evidence="3" id="KW-1185">Reference proteome</keyword>
<protein>
    <recommendedName>
        <fullName evidence="1">Reverse transcriptase zinc-binding domain-containing protein</fullName>
    </recommendedName>
</protein>
<sequence length="258" mass="29262">MINWDKVSLLKSLGGLGIKSAKEANMAAMAKLNWRLFSERDKLWNCVSSGKYNIEFRPSTLPSYGSFVIKNLNKDCGAFPLSSFDPSLISYPTPSKLLETSKATLISEVGVGQDSYSCKGTPDGSFSLKFAYLMAKGLDLNPKGDWKWIWRIHTLLKIQSFIWLLRYERLKTLEFLSRLNIVDSDVCPLYLGTTKSCVHLYRECSFFSIVWLTFFPQGNVSSGAPFFEQIRDNCTIKDKCPTIPIPWGTVFSFILRNI</sequence>
<reference evidence="2 3" key="1">
    <citation type="journal article" date="2021" name="Commun. Biol.">
        <title>The genome of Shorea leprosula (Dipterocarpaceae) highlights the ecological relevance of drought in aseasonal tropical rainforests.</title>
        <authorList>
            <person name="Ng K.K.S."/>
            <person name="Kobayashi M.J."/>
            <person name="Fawcett J.A."/>
            <person name="Hatakeyama M."/>
            <person name="Paape T."/>
            <person name="Ng C.H."/>
            <person name="Ang C.C."/>
            <person name="Tnah L.H."/>
            <person name="Lee C.T."/>
            <person name="Nishiyama T."/>
            <person name="Sese J."/>
            <person name="O'Brien M.J."/>
            <person name="Copetti D."/>
            <person name="Mohd Noor M.I."/>
            <person name="Ong R.C."/>
            <person name="Putra M."/>
            <person name="Sireger I.Z."/>
            <person name="Indrioko S."/>
            <person name="Kosugi Y."/>
            <person name="Izuno A."/>
            <person name="Isagi Y."/>
            <person name="Lee S.L."/>
            <person name="Shimizu K.K."/>
        </authorList>
    </citation>
    <scope>NUCLEOTIDE SEQUENCE [LARGE SCALE GENOMIC DNA]</scope>
    <source>
        <strain evidence="2">214</strain>
    </source>
</reference>
<evidence type="ECO:0000313" key="2">
    <source>
        <dbReference type="EMBL" id="GKV01789.1"/>
    </source>
</evidence>
<proteinExistence type="predicted"/>
<name>A0AAV5IPG7_9ROSI</name>
<dbReference type="EMBL" id="BPVZ01000017">
    <property type="protein sequence ID" value="GKV01789.1"/>
    <property type="molecule type" value="Genomic_DNA"/>
</dbReference>
<gene>
    <name evidence="2" type="ORF">SLEP1_g14314</name>
</gene>